<evidence type="ECO:0000256" key="4">
    <source>
        <dbReference type="ARBA" id="ARBA00022692"/>
    </source>
</evidence>
<name>A0A318N0A6_9PROT</name>
<evidence type="ECO:0000256" key="7">
    <source>
        <dbReference type="RuleBase" id="RU003879"/>
    </source>
</evidence>
<dbReference type="Proteomes" id="UP000247565">
    <property type="component" value="Unassembled WGS sequence"/>
</dbReference>
<comment type="subcellular location">
    <subcellularLocation>
        <location evidence="1">Cell membrane</location>
        <topology evidence="1">Single-pass membrane protein</topology>
    </subcellularLocation>
    <subcellularLocation>
        <location evidence="7">Cell membrane</location>
        <topology evidence="7">Single-pass type II membrane protein</topology>
    </subcellularLocation>
</comment>
<dbReference type="AlphaFoldDB" id="A0A318N0A6"/>
<evidence type="ECO:0000256" key="1">
    <source>
        <dbReference type="ARBA" id="ARBA00004162"/>
    </source>
</evidence>
<protein>
    <submittedName>
        <fullName evidence="9">TonB system transport protein ExbD</fullName>
    </submittedName>
</protein>
<sequence length="138" mass="15672">MIRMRHADNDSKEICDINVTPFIDVVLVLLIIFMITAPLTTVKIPVTLPYSSSKNMEQPNHPVYLTLKTDHTLTLNDKTILLKDINPSINTATNGNKEEHIFLYADTKIDYGSFIMVMDQLRAAGYHKISLVNLQNKQ</sequence>
<keyword evidence="5 8" id="KW-1133">Transmembrane helix</keyword>
<evidence type="ECO:0000256" key="5">
    <source>
        <dbReference type="ARBA" id="ARBA00022989"/>
    </source>
</evidence>
<dbReference type="RefSeq" id="WP_110439374.1">
    <property type="nucleotide sequence ID" value="NZ_CP046393.1"/>
</dbReference>
<dbReference type="GO" id="GO:0005886">
    <property type="term" value="C:plasma membrane"/>
    <property type="evidence" value="ECO:0007669"/>
    <property type="project" value="UniProtKB-SubCell"/>
</dbReference>
<evidence type="ECO:0000313" key="10">
    <source>
        <dbReference type="Proteomes" id="UP000247565"/>
    </source>
</evidence>
<feature type="transmembrane region" description="Helical" evidence="8">
    <location>
        <begin position="21"/>
        <end position="39"/>
    </location>
</feature>
<keyword evidence="4 7" id="KW-0812">Transmembrane</keyword>
<comment type="caution">
    <text evidence="9">The sequence shown here is derived from an EMBL/GenBank/DDBJ whole genome shotgun (WGS) entry which is preliminary data.</text>
</comment>
<keyword evidence="6 8" id="KW-0472">Membrane</keyword>
<reference evidence="9 10" key="1">
    <citation type="submission" date="2018-05" db="EMBL/GenBank/DDBJ databases">
        <title>Reference genomes for bee gut microbiota database.</title>
        <authorList>
            <person name="Ellegaard K.M."/>
        </authorList>
    </citation>
    <scope>NUCLEOTIDE SEQUENCE [LARGE SCALE GENOMIC DNA]</scope>
    <source>
        <strain evidence="9 10">ESL0284</strain>
    </source>
</reference>
<comment type="similarity">
    <text evidence="2 7">Belongs to the ExbD/TolR family.</text>
</comment>
<dbReference type="OrthoDB" id="9798629at2"/>
<gene>
    <name evidence="9" type="ORF">DK869_07360</name>
</gene>
<evidence type="ECO:0000256" key="2">
    <source>
        <dbReference type="ARBA" id="ARBA00005811"/>
    </source>
</evidence>
<dbReference type="GO" id="GO:0022857">
    <property type="term" value="F:transmembrane transporter activity"/>
    <property type="evidence" value="ECO:0007669"/>
    <property type="project" value="InterPro"/>
</dbReference>
<evidence type="ECO:0000256" key="8">
    <source>
        <dbReference type="SAM" id="Phobius"/>
    </source>
</evidence>
<keyword evidence="7" id="KW-0813">Transport</keyword>
<keyword evidence="3" id="KW-1003">Cell membrane</keyword>
<dbReference type="PANTHER" id="PTHR30558:SF9">
    <property type="entry name" value="BIOPOLYMER TRANSPORT PROTEIN EXBD"/>
    <property type="match status" value="1"/>
</dbReference>
<evidence type="ECO:0000313" key="9">
    <source>
        <dbReference type="EMBL" id="PXY99754.1"/>
    </source>
</evidence>
<keyword evidence="10" id="KW-1185">Reference proteome</keyword>
<dbReference type="EMBL" id="QGLT01000004">
    <property type="protein sequence ID" value="PXY99754.1"/>
    <property type="molecule type" value="Genomic_DNA"/>
</dbReference>
<dbReference type="PANTHER" id="PTHR30558">
    <property type="entry name" value="EXBD MEMBRANE COMPONENT OF PMF-DRIVEN MACROMOLECULE IMPORT SYSTEM"/>
    <property type="match status" value="1"/>
</dbReference>
<evidence type="ECO:0000256" key="6">
    <source>
        <dbReference type="ARBA" id="ARBA00023136"/>
    </source>
</evidence>
<dbReference type="GO" id="GO:0015031">
    <property type="term" value="P:protein transport"/>
    <property type="evidence" value="ECO:0007669"/>
    <property type="project" value="UniProtKB-KW"/>
</dbReference>
<accession>A0A318N0A6</accession>
<organism evidence="9 10">
    <name type="scientific">Commensalibacter melissae</name>
    <dbReference type="NCBI Taxonomy" id="2070537"/>
    <lineage>
        <taxon>Bacteria</taxon>
        <taxon>Pseudomonadati</taxon>
        <taxon>Pseudomonadota</taxon>
        <taxon>Alphaproteobacteria</taxon>
        <taxon>Acetobacterales</taxon>
        <taxon>Acetobacteraceae</taxon>
    </lineage>
</organism>
<dbReference type="InterPro" id="IPR003400">
    <property type="entry name" value="ExbD"/>
</dbReference>
<evidence type="ECO:0000256" key="3">
    <source>
        <dbReference type="ARBA" id="ARBA00022475"/>
    </source>
</evidence>
<dbReference type="Pfam" id="PF02472">
    <property type="entry name" value="ExbD"/>
    <property type="match status" value="1"/>
</dbReference>
<dbReference type="Gene3D" id="3.30.420.270">
    <property type="match status" value="1"/>
</dbReference>
<keyword evidence="7" id="KW-0653">Protein transport</keyword>
<proteinExistence type="inferred from homology"/>